<dbReference type="Proteomes" id="UP000034617">
    <property type="component" value="Unassembled WGS sequence"/>
</dbReference>
<dbReference type="EMBL" id="LCHM01000001">
    <property type="protein sequence ID" value="KKT39091.1"/>
    <property type="molecule type" value="Genomic_DNA"/>
</dbReference>
<name>A0A0G1GVI2_9BACT</name>
<accession>A0A0G1GVI2</accession>
<comment type="caution">
    <text evidence="3">The sequence shown here is derived from an EMBL/GenBank/DDBJ whole genome shotgun (WGS) entry which is preliminary data.</text>
</comment>
<evidence type="ECO:0000259" key="2">
    <source>
        <dbReference type="Pfam" id="PF00188"/>
    </source>
</evidence>
<keyword evidence="1" id="KW-0472">Membrane</keyword>
<dbReference type="InterPro" id="IPR035940">
    <property type="entry name" value="CAP_sf"/>
</dbReference>
<sequence length="304" mass="33947">MHRFLRHFFFPHPSNNHRAKALHPDTLLVYILLLALFNFGFRYLHHQYPSILGYATDIRLSELLNLTNKKRAALGLSELRLNEKLSLAASKKAQDMFSHNYWSHTSPEGKTPWGFVTSSGYHYTIAGENLAKNFSDSSGVVEAWMTSQTHKDNIIKPGYRDIGFAIVNGILNGEETTLVVQMFGASDKEEVIAQKPVPLFSGVSTEALGDQIPLISLGVPSQEVSKNFITSLTSVIQKPIINIPTMTRDIVFIFLGLLIGILIIDGFIVSKRKIIRVAGHNLAHIMFFFALSIALMLVKRGVLL</sequence>
<dbReference type="Gene3D" id="3.40.33.10">
    <property type="entry name" value="CAP"/>
    <property type="match status" value="1"/>
</dbReference>
<organism evidence="3 4">
    <name type="scientific">Candidatus Gottesmanbacteria bacterium GW2011_GWB1_44_11c</name>
    <dbReference type="NCBI Taxonomy" id="1618447"/>
    <lineage>
        <taxon>Bacteria</taxon>
        <taxon>Candidatus Gottesmaniibacteriota</taxon>
    </lineage>
</organism>
<reference evidence="3 4" key="1">
    <citation type="journal article" date="2015" name="Nature">
        <title>rRNA introns, odd ribosomes, and small enigmatic genomes across a large radiation of phyla.</title>
        <authorList>
            <person name="Brown C.T."/>
            <person name="Hug L.A."/>
            <person name="Thomas B.C."/>
            <person name="Sharon I."/>
            <person name="Castelle C.J."/>
            <person name="Singh A."/>
            <person name="Wilkins M.J."/>
            <person name="Williams K.H."/>
            <person name="Banfield J.F."/>
        </authorList>
    </citation>
    <scope>NUCLEOTIDE SEQUENCE [LARGE SCALE GENOMIC DNA]</scope>
</reference>
<protein>
    <recommendedName>
        <fullName evidence="2">SCP domain-containing protein</fullName>
    </recommendedName>
</protein>
<feature type="transmembrane region" description="Helical" evidence="1">
    <location>
        <begin position="281"/>
        <end position="298"/>
    </location>
</feature>
<dbReference type="CDD" id="cd05379">
    <property type="entry name" value="CAP_bacterial"/>
    <property type="match status" value="1"/>
</dbReference>
<feature type="transmembrane region" description="Helical" evidence="1">
    <location>
        <begin position="250"/>
        <end position="269"/>
    </location>
</feature>
<dbReference type="AlphaFoldDB" id="A0A0G1GVI2"/>
<proteinExistence type="predicted"/>
<keyword evidence="1" id="KW-1133">Transmembrane helix</keyword>
<dbReference type="Pfam" id="PF00188">
    <property type="entry name" value="CAP"/>
    <property type="match status" value="1"/>
</dbReference>
<gene>
    <name evidence="3" type="ORF">UW22_C0001G0002</name>
</gene>
<feature type="domain" description="SCP" evidence="2">
    <location>
        <begin position="64"/>
        <end position="169"/>
    </location>
</feature>
<keyword evidence="1" id="KW-0812">Transmembrane</keyword>
<dbReference type="PANTHER" id="PTHR31157">
    <property type="entry name" value="SCP DOMAIN-CONTAINING PROTEIN"/>
    <property type="match status" value="1"/>
</dbReference>
<evidence type="ECO:0000313" key="4">
    <source>
        <dbReference type="Proteomes" id="UP000034617"/>
    </source>
</evidence>
<dbReference type="PANTHER" id="PTHR31157:SF1">
    <property type="entry name" value="SCP DOMAIN-CONTAINING PROTEIN"/>
    <property type="match status" value="1"/>
</dbReference>
<evidence type="ECO:0000256" key="1">
    <source>
        <dbReference type="SAM" id="Phobius"/>
    </source>
</evidence>
<dbReference type="SUPFAM" id="SSF55797">
    <property type="entry name" value="PR-1-like"/>
    <property type="match status" value="1"/>
</dbReference>
<evidence type="ECO:0000313" key="3">
    <source>
        <dbReference type="EMBL" id="KKT39091.1"/>
    </source>
</evidence>
<dbReference type="InterPro" id="IPR014044">
    <property type="entry name" value="CAP_dom"/>
</dbReference>